<dbReference type="KEGG" id="tva:4762107"/>
<dbReference type="Proteomes" id="UP000001542">
    <property type="component" value="Unassembled WGS sequence"/>
</dbReference>
<dbReference type="VEuPathDB" id="TrichDB:TVAGG3_0191790"/>
<reference evidence="1" key="2">
    <citation type="journal article" date="2007" name="Science">
        <title>Draft genome sequence of the sexually transmitted pathogen Trichomonas vaginalis.</title>
        <authorList>
            <person name="Carlton J.M."/>
            <person name="Hirt R.P."/>
            <person name="Silva J.C."/>
            <person name="Delcher A.L."/>
            <person name="Schatz M."/>
            <person name="Zhao Q."/>
            <person name="Wortman J.R."/>
            <person name="Bidwell S.L."/>
            <person name="Alsmark U.C.M."/>
            <person name="Besteiro S."/>
            <person name="Sicheritz-Ponten T."/>
            <person name="Noel C.J."/>
            <person name="Dacks J.B."/>
            <person name="Foster P.G."/>
            <person name="Simillion C."/>
            <person name="Van de Peer Y."/>
            <person name="Miranda-Saavedra D."/>
            <person name="Barton G.J."/>
            <person name="Westrop G.D."/>
            <person name="Mueller S."/>
            <person name="Dessi D."/>
            <person name="Fiori P.L."/>
            <person name="Ren Q."/>
            <person name="Paulsen I."/>
            <person name="Zhang H."/>
            <person name="Bastida-Corcuera F.D."/>
            <person name="Simoes-Barbosa A."/>
            <person name="Brown M.T."/>
            <person name="Hayes R.D."/>
            <person name="Mukherjee M."/>
            <person name="Okumura C.Y."/>
            <person name="Schneider R."/>
            <person name="Smith A.J."/>
            <person name="Vanacova S."/>
            <person name="Villalvazo M."/>
            <person name="Haas B.J."/>
            <person name="Pertea M."/>
            <person name="Feldblyum T.V."/>
            <person name="Utterback T.R."/>
            <person name="Shu C.L."/>
            <person name="Osoegawa K."/>
            <person name="de Jong P.J."/>
            <person name="Hrdy I."/>
            <person name="Horvathova L."/>
            <person name="Zubacova Z."/>
            <person name="Dolezal P."/>
            <person name="Malik S.B."/>
            <person name="Logsdon J.M. Jr."/>
            <person name="Henze K."/>
            <person name="Gupta A."/>
            <person name="Wang C.C."/>
            <person name="Dunne R.L."/>
            <person name="Upcroft J.A."/>
            <person name="Upcroft P."/>
            <person name="White O."/>
            <person name="Salzberg S.L."/>
            <person name="Tang P."/>
            <person name="Chiu C.-H."/>
            <person name="Lee Y.-S."/>
            <person name="Embley T.M."/>
            <person name="Coombs G.H."/>
            <person name="Mottram J.C."/>
            <person name="Tachezy J."/>
            <person name="Fraser-Liggett C.M."/>
            <person name="Johnson P.J."/>
        </authorList>
    </citation>
    <scope>NUCLEOTIDE SEQUENCE [LARGE SCALE GENOMIC DNA]</scope>
    <source>
        <strain evidence="1">G3</strain>
    </source>
</reference>
<dbReference type="AlphaFoldDB" id="A2ESX4"/>
<accession>A2ESX4</accession>
<evidence type="ECO:0000313" key="2">
    <source>
        <dbReference type="Proteomes" id="UP000001542"/>
    </source>
</evidence>
<dbReference type="InParanoid" id="A2ESX4"/>
<keyword evidence="2" id="KW-1185">Reference proteome</keyword>
<dbReference type="VEuPathDB" id="TrichDB:TVAG_474380"/>
<protein>
    <submittedName>
        <fullName evidence="1">Uncharacterized protein</fullName>
    </submittedName>
</protein>
<evidence type="ECO:0000313" key="1">
    <source>
        <dbReference type="EMBL" id="EAY04232.1"/>
    </source>
</evidence>
<organism evidence="1 2">
    <name type="scientific">Trichomonas vaginalis (strain ATCC PRA-98 / G3)</name>
    <dbReference type="NCBI Taxonomy" id="412133"/>
    <lineage>
        <taxon>Eukaryota</taxon>
        <taxon>Metamonada</taxon>
        <taxon>Parabasalia</taxon>
        <taxon>Trichomonadida</taxon>
        <taxon>Trichomonadidae</taxon>
        <taxon>Trichomonas</taxon>
    </lineage>
</organism>
<gene>
    <name evidence="1" type="ORF">TVAG_474380</name>
</gene>
<sequence length="173" mass="19896">MNECNITQNRVKDDIGGYLVQSITSDSYITIVNLVENNQSSGNFNHHSMNQTYPSKFKITMCNYLRNKGTSGQLIYSNSDLFMSYCCIFNNEIDYIFRAISSTITFENSVTDSVRSINMPPTFKNTYYYKCPLLNKSPFNYPNKEEGEYFPNPFVKGINNFPYLFVLLASICS</sequence>
<reference evidence="1" key="1">
    <citation type="submission" date="2006-10" db="EMBL/GenBank/DDBJ databases">
        <authorList>
            <person name="Amadeo P."/>
            <person name="Zhao Q."/>
            <person name="Wortman J."/>
            <person name="Fraser-Liggett C."/>
            <person name="Carlton J."/>
        </authorList>
    </citation>
    <scope>NUCLEOTIDE SEQUENCE</scope>
    <source>
        <strain evidence="1">G3</strain>
    </source>
</reference>
<dbReference type="RefSeq" id="XP_001316455.1">
    <property type="nucleotide sequence ID" value="XM_001316420.1"/>
</dbReference>
<name>A2ESX4_TRIV3</name>
<proteinExistence type="predicted"/>
<dbReference type="EMBL" id="DS113481">
    <property type="protein sequence ID" value="EAY04232.1"/>
    <property type="molecule type" value="Genomic_DNA"/>
</dbReference>